<organism evidence="1 2">
    <name type="scientific">Rhodovibrio sodomensis</name>
    <dbReference type="NCBI Taxonomy" id="1088"/>
    <lineage>
        <taxon>Bacteria</taxon>
        <taxon>Pseudomonadati</taxon>
        <taxon>Pseudomonadota</taxon>
        <taxon>Alphaproteobacteria</taxon>
        <taxon>Rhodospirillales</taxon>
        <taxon>Rhodovibrionaceae</taxon>
        <taxon>Rhodovibrio</taxon>
    </lineage>
</organism>
<keyword evidence="2" id="KW-1185">Reference proteome</keyword>
<proteinExistence type="predicted"/>
<comment type="caution">
    <text evidence="1">The sequence shown here is derived from an EMBL/GenBank/DDBJ whole genome shotgun (WGS) entry which is preliminary data.</text>
</comment>
<accession>A0ABS1D8A8</accession>
<reference evidence="1 2" key="1">
    <citation type="journal article" date="2020" name="Microorganisms">
        <title>Osmotic Adaptation and Compatible Solute Biosynthesis of Phototrophic Bacteria as Revealed from Genome Analyses.</title>
        <authorList>
            <person name="Imhoff J.F."/>
            <person name="Rahn T."/>
            <person name="Kunzel S."/>
            <person name="Keller A."/>
            <person name="Neulinger S.C."/>
        </authorList>
    </citation>
    <scope>NUCLEOTIDE SEQUENCE [LARGE SCALE GENOMIC DNA]</scope>
    <source>
        <strain evidence="1 2">DSM 9895</strain>
    </source>
</reference>
<dbReference type="Proteomes" id="UP001296873">
    <property type="component" value="Unassembled WGS sequence"/>
</dbReference>
<evidence type="ECO:0000313" key="2">
    <source>
        <dbReference type="Proteomes" id="UP001296873"/>
    </source>
</evidence>
<protein>
    <submittedName>
        <fullName evidence="1">Uncharacterized protein</fullName>
    </submittedName>
</protein>
<dbReference type="EMBL" id="NRRL01000001">
    <property type="protein sequence ID" value="MBK1666610.1"/>
    <property type="molecule type" value="Genomic_DNA"/>
</dbReference>
<gene>
    <name evidence="1" type="ORF">CKO28_00950</name>
</gene>
<evidence type="ECO:0000313" key="1">
    <source>
        <dbReference type="EMBL" id="MBK1666610.1"/>
    </source>
</evidence>
<name>A0ABS1D8A8_9PROT</name>
<sequence>MDPVMDGTTIYDRPTYYECGICEAFHPADWNGDCRDDNNRFWPDQLDARHGAHGWEEIDMPGTEDAAQAVELTHPRRGTAIRMGVCRLPEEGMTRAAARHLDADGEAFAFQYTYTPIPADPEEEPRWSVDRLDERGIDGPMAGEGNNGLHPEEAALSPDERNSLVWLHEALTQVLELGPDTSISVLIDRLRTFAFPTAGTIDGYIEHADPILVAALYEERDEQARAIQEGPRELIDLIQDLAEIS</sequence>